<dbReference type="Proteomes" id="UP000315648">
    <property type="component" value="Unassembled WGS sequence"/>
</dbReference>
<dbReference type="PANTHER" id="PTHR34547">
    <property type="entry name" value="YACP-LIKE NYN DOMAIN PROTEIN"/>
    <property type="match status" value="1"/>
</dbReference>
<organism evidence="1 2">
    <name type="scientific">Rariglobus hedericola</name>
    <dbReference type="NCBI Taxonomy" id="2597822"/>
    <lineage>
        <taxon>Bacteria</taxon>
        <taxon>Pseudomonadati</taxon>
        <taxon>Verrucomicrobiota</taxon>
        <taxon>Opitutia</taxon>
        <taxon>Opitutales</taxon>
        <taxon>Opitutaceae</taxon>
        <taxon>Rariglobus</taxon>
    </lineage>
</organism>
<dbReference type="Pfam" id="PF05991">
    <property type="entry name" value="NYN_YacP"/>
    <property type="match status" value="1"/>
</dbReference>
<sequence length="145" mass="15935">MLHAWPELRALLKRDRDAARSQLVQRLGAVHDAESVRVTVVIDGRGREIVIEHPSKQDTLTVIYTPSSLTADDVIEQMVGRSPDPATCEVATGDQAERSTIEALGSVWVPPADLLARIERAEQRLSSKVAGLNRSNAREWGTRSS</sequence>
<comment type="caution">
    <text evidence="1">The sequence shown here is derived from an EMBL/GenBank/DDBJ whole genome shotgun (WGS) entry which is preliminary data.</text>
</comment>
<keyword evidence="2" id="KW-1185">Reference proteome</keyword>
<evidence type="ECO:0000313" key="2">
    <source>
        <dbReference type="Proteomes" id="UP000315648"/>
    </source>
</evidence>
<gene>
    <name evidence="1" type="ORF">FPL22_03635</name>
</gene>
<proteinExistence type="predicted"/>
<dbReference type="AlphaFoldDB" id="A0A556QSV2"/>
<dbReference type="EMBL" id="VMBG01000001">
    <property type="protein sequence ID" value="TSJ79716.1"/>
    <property type="molecule type" value="Genomic_DNA"/>
</dbReference>
<reference evidence="1 2" key="1">
    <citation type="submission" date="2019-07" db="EMBL/GenBank/DDBJ databases">
        <title>Description of 53C-WASEF.</title>
        <authorList>
            <person name="Pitt A."/>
            <person name="Hahn M.W."/>
        </authorList>
    </citation>
    <scope>NUCLEOTIDE SEQUENCE [LARGE SCALE GENOMIC DNA]</scope>
    <source>
        <strain evidence="1 2">53C-WASEF</strain>
    </source>
</reference>
<accession>A0A556QSV2</accession>
<dbReference type="InterPro" id="IPR010298">
    <property type="entry name" value="YacP-like"/>
</dbReference>
<protein>
    <submittedName>
        <fullName evidence="1">NYN domain-containing protein</fullName>
    </submittedName>
</protein>
<dbReference type="PANTHER" id="PTHR34547:SF1">
    <property type="entry name" value="YACP-LIKE NYN DOMAIN PROTEIN"/>
    <property type="match status" value="1"/>
</dbReference>
<evidence type="ECO:0000313" key="1">
    <source>
        <dbReference type="EMBL" id="TSJ79716.1"/>
    </source>
</evidence>
<dbReference type="OrthoDB" id="9792160at2"/>
<name>A0A556QSV2_9BACT</name>